<evidence type="ECO:0000256" key="9">
    <source>
        <dbReference type="ARBA" id="ARBA00038030"/>
    </source>
</evidence>
<evidence type="ECO:0000256" key="6">
    <source>
        <dbReference type="ARBA" id="ARBA00022989"/>
    </source>
</evidence>
<evidence type="ECO:0000256" key="1">
    <source>
        <dbReference type="ARBA" id="ARBA00004572"/>
    </source>
</evidence>
<organism evidence="13 14">
    <name type="scientific">Capsaspora owczarzaki (strain ATCC 30864)</name>
    <dbReference type="NCBI Taxonomy" id="595528"/>
    <lineage>
        <taxon>Eukaryota</taxon>
        <taxon>Filasterea</taxon>
        <taxon>Capsaspora</taxon>
    </lineage>
</organism>
<evidence type="ECO:0000256" key="10">
    <source>
        <dbReference type="PROSITE-ProRule" id="PRU00339"/>
    </source>
</evidence>
<evidence type="ECO:0000256" key="8">
    <source>
        <dbReference type="ARBA" id="ARBA00023136"/>
    </source>
</evidence>
<evidence type="ECO:0000256" key="2">
    <source>
        <dbReference type="ARBA" id="ARBA00022692"/>
    </source>
</evidence>
<dbReference type="OrthoDB" id="2942533at2759"/>
<evidence type="ECO:0000256" key="3">
    <source>
        <dbReference type="ARBA" id="ARBA00022737"/>
    </source>
</evidence>
<dbReference type="GO" id="GO:0005741">
    <property type="term" value="C:mitochondrial outer membrane"/>
    <property type="evidence" value="ECO:0007669"/>
    <property type="project" value="UniProtKB-SubCell"/>
</dbReference>
<evidence type="ECO:0000313" key="13">
    <source>
        <dbReference type="EMBL" id="KJE92742.1"/>
    </source>
</evidence>
<keyword evidence="7" id="KW-0496">Mitochondrion</keyword>
<keyword evidence="3" id="KW-0677">Repeat</keyword>
<gene>
    <name evidence="13" type="ORF">CAOG_003651</name>
</gene>
<dbReference type="PANTHER" id="PTHR46208:SF1">
    <property type="entry name" value="MITOCHONDRIAL IMPORT RECEPTOR SUBUNIT TOM70"/>
    <property type="match status" value="1"/>
</dbReference>
<sequence>MAVTRGTASSAATPASAGAPSATSPASPASASTAAAAAAASQASAASASSQNVAIPVFGRTIELPLTHDQLLIVGGVAAAAVVAVGAAWILSRGGRSQPKPDQGGATDKDGESAKTDKATTAAPTTASTTTTTTGATTTAAATATAATAAGAAGKGKGKKSAAASTSASTPAASATTSTTGKGKNAAAATTNTTTTSTAPATPVSKGGKKTAAASAASPNTPAVNKKASAAAPAKEIDDGTPLAAANKLKNEGNKLFNASNYTEAIAKYTQAIELCPATEKERAKFYCNRAACHAKQSAHALVIEDCNAALAIDPAYGKALQRRGLAHESLGQLTEAIDDLSVAVHLMEEEASLQTALSRILESIGSSKAKESAAAKHGNFPPARIIKMYLGTFQQPDREDKYAKELEGKDEASLTAEIEAAESGAAKSKIYTLRGELRLRAAQYPGALADFTSAVTEDGTNVWALIQQGTLLHLSNDLKGAIVVLDKALSLSANNVDALVRKGNVQFLLGEHQAAIKTLGEAILADTTRTVALYHCAQAHQHTGNIESAMECYEALLKLNPKDYDAWNQRGLSLYQFSLLLAQTGQQQAEAIMAQCLNGAIESFHSAIAIDQTKPEAHNSLGYVLQGINQVEPALQEFDAAISLDPTSPIGYTNKGLLIMQSSGDAVKAKALHLKAIEVDPSCIEARCNLAMLLFQLQDIDEAIRHYDEAIELTFVEQDLATIFAFREAALSRKRNIARGIAPAVAEAPATSDKK</sequence>
<dbReference type="InterPro" id="IPR019734">
    <property type="entry name" value="TPR_rpt"/>
</dbReference>
<keyword evidence="2 12" id="KW-0812">Transmembrane</keyword>
<dbReference type="PROSITE" id="PS50005">
    <property type="entry name" value="TPR"/>
    <property type="match status" value="4"/>
</dbReference>
<dbReference type="eggNOG" id="KOG0547">
    <property type="taxonomic scope" value="Eukaryota"/>
</dbReference>
<evidence type="ECO:0000256" key="7">
    <source>
        <dbReference type="ARBA" id="ARBA00023128"/>
    </source>
</evidence>
<dbReference type="GO" id="GO:0030943">
    <property type="term" value="F:mitochondrion targeting sequence binding"/>
    <property type="evidence" value="ECO:0007669"/>
    <property type="project" value="TreeGrafter"/>
</dbReference>
<feature type="repeat" description="TPR" evidence="10">
    <location>
        <begin position="616"/>
        <end position="649"/>
    </location>
</feature>
<feature type="region of interest" description="Disordered" evidence="11">
    <location>
        <begin position="93"/>
        <end position="136"/>
    </location>
</feature>
<feature type="repeat" description="TPR" evidence="10">
    <location>
        <begin position="246"/>
        <end position="279"/>
    </location>
</feature>
<dbReference type="Pfam" id="PF00515">
    <property type="entry name" value="TPR_1"/>
    <property type="match status" value="1"/>
</dbReference>
<evidence type="ECO:0000256" key="5">
    <source>
        <dbReference type="ARBA" id="ARBA00022803"/>
    </source>
</evidence>
<feature type="region of interest" description="Disordered" evidence="11">
    <location>
        <begin position="149"/>
        <end position="236"/>
    </location>
</feature>
<feature type="compositionally biased region" description="Low complexity" evidence="11">
    <location>
        <begin position="7"/>
        <end position="34"/>
    </location>
</feature>
<dbReference type="STRING" id="595528.A0A0D2VQ72"/>
<keyword evidence="5 10" id="KW-0802">TPR repeat</keyword>
<dbReference type="Proteomes" id="UP000008743">
    <property type="component" value="Unassembled WGS sequence"/>
</dbReference>
<comment type="subcellular location">
    <subcellularLocation>
        <location evidence="1">Mitochondrion outer membrane</location>
        <topology evidence="1">Single-pass membrane protein</topology>
    </subcellularLocation>
</comment>
<dbReference type="Gene3D" id="1.25.40.10">
    <property type="entry name" value="Tetratricopeptide repeat domain"/>
    <property type="match status" value="3"/>
</dbReference>
<protein>
    <submittedName>
        <fullName evidence="13">Uncharacterized protein</fullName>
    </submittedName>
</protein>
<evidence type="ECO:0000313" key="14">
    <source>
        <dbReference type="Proteomes" id="UP000008743"/>
    </source>
</evidence>
<evidence type="ECO:0000256" key="4">
    <source>
        <dbReference type="ARBA" id="ARBA00022787"/>
    </source>
</evidence>
<keyword evidence="8 12" id="KW-0472">Membrane</keyword>
<dbReference type="EMBL" id="KE346364">
    <property type="protein sequence ID" value="KJE92742.1"/>
    <property type="molecule type" value="Genomic_DNA"/>
</dbReference>
<dbReference type="RefSeq" id="XP_004363379.1">
    <property type="nucleotide sequence ID" value="XM_004363322.2"/>
</dbReference>
<evidence type="ECO:0000256" key="12">
    <source>
        <dbReference type="SAM" id="Phobius"/>
    </source>
</evidence>
<feature type="repeat" description="TPR" evidence="10">
    <location>
        <begin position="531"/>
        <end position="564"/>
    </location>
</feature>
<dbReference type="PhylomeDB" id="A0A0D2VQ72"/>
<feature type="region of interest" description="Disordered" evidence="11">
    <location>
        <begin position="1"/>
        <end position="34"/>
    </location>
</feature>
<dbReference type="Pfam" id="PF14559">
    <property type="entry name" value="TPR_19"/>
    <property type="match status" value="1"/>
</dbReference>
<dbReference type="GO" id="GO:0008320">
    <property type="term" value="F:protein transmembrane transporter activity"/>
    <property type="evidence" value="ECO:0007669"/>
    <property type="project" value="TreeGrafter"/>
</dbReference>
<dbReference type="InParanoid" id="A0A0D2VQ72"/>
<proteinExistence type="inferred from homology"/>
<keyword evidence="14" id="KW-1185">Reference proteome</keyword>
<reference evidence="14" key="1">
    <citation type="submission" date="2011-02" db="EMBL/GenBank/DDBJ databases">
        <title>The Genome Sequence of Capsaspora owczarzaki ATCC 30864.</title>
        <authorList>
            <person name="Russ C."/>
            <person name="Cuomo C."/>
            <person name="Burger G."/>
            <person name="Gray M.W."/>
            <person name="Holland P.W.H."/>
            <person name="King N."/>
            <person name="Lang F.B.F."/>
            <person name="Roger A.J."/>
            <person name="Ruiz-Trillo I."/>
            <person name="Young S.K."/>
            <person name="Zeng Q."/>
            <person name="Gargeya S."/>
            <person name="Alvarado L."/>
            <person name="Berlin A."/>
            <person name="Chapman S.B."/>
            <person name="Chen Z."/>
            <person name="Freedman E."/>
            <person name="Gellesch M."/>
            <person name="Goldberg J."/>
            <person name="Griggs A."/>
            <person name="Gujja S."/>
            <person name="Heilman E."/>
            <person name="Heiman D."/>
            <person name="Howarth C."/>
            <person name="Mehta T."/>
            <person name="Neiman D."/>
            <person name="Pearson M."/>
            <person name="Roberts A."/>
            <person name="Saif S."/>
            <person name="Shea T."/>
            <person name="Shenoy N."/>
            <person name="Sisk P."/>
            <person name="Stolte C."/>
            <person name="Sykes S."/>
            <person name="White J."/>
            <person name="Yandava C."/>
            <person name="Haas B."/>
            <person name="Nusbaum C."/>
            <person name="Birren B."/>
        </authorList>
    </citation>
    <scope>NUCLEOTIDE SEQUENCE</scope>
    <source>
        <strain evidence="14">ATCC 30864</strain>
    </source>
</reference>
<keyword evidence="4" id="KW-1000">Mitochondrion outer membrane</keyword>
<dbReference type="InterPro" id="IPR011990">
    <property type="entry name" value="TPR-like_helical_dom_sf"/>
</dbReference>
<dbReference type="PANTHER" id="PTHR46208">
    <property type="entry name" value="MITOCHONDRIAL IMPORT RECEPTOR SUBUNIT TOM70"/>
    <property type="match status" value="1"/>
</dbReference>
<dbReference type="AlphaFoldDB" id="A0A0D2VQ72"/>
<keyword evidence="6 12" id="KW-1133">Transmembrane helix</keyword>
<comment type="similarity">
    <text evidence="9">Belongs to the Tom70 family.</text>
</comment>
<dbReference type="GO" id="GO:0030150">
    <property type="term" value="P:protein import into mitochondrial matrix"/>
    <property type="evidence" value="ECO:0007669"/>
    <property type="project" value="TreeGrafter"/>
</dbReference>
<name>A0A0D2VQ72_CAPO3</name>
<feature type="compositionally biased region" description="Basic and acidic residues" evidence="11">
    <location>
        <begin position="107"/>
        <end position="118"/>
    </location>
</feature>
<dbReference type="GO" id="GO:0045039">
    <property type="term" value="P:protein insertion into mitochondrial inner membrane"/>
    <property type="evidence" value="ECO:0007669"/>
    <property type="project" value="TreeGrafter"/>
</dbReference>
<dbReference type="FunCoup" id="A0A0D2VQ72">
    <property type="interactions" value="298"/>
</dbReference>
<accession>A0A0D2VQ72</accession>
<dbReference type="OMA" id="RAYCFAR"/>
<feature type="repeat" description="TPR" evidence="10">
    <location>
        <begin position="685"/>
        <end position="718"/>
    </location>
</feature>
<feature type="transmembrane region" description="Helical" evidence="12">
    <location>
        <begin position="71"/>
        <end position="91"/>
    </location>
</feature>
<feature type="compositionally biased region" description="Low complexity" evidence="11">
    <location>
        <begin position="119"/>
        <end position="136"/>
    </location>
</feature>
<dbReference type="SMART" id="SM00028">
    <property type="entry name" value="TPR"/>
    <property type="match status" value="10"/>
</dbReference>
<dbReference type="SUPFAM" id="SSF48452">
    <property type="entry name" value="TPR-like"/>
    <property type="match status" value="2"/>
</dbReference>
<evidence type="ECO:0000256" key="11">
    <source>
        <dbReference type="SAM" id="MobiDB-lite"/>
    </source>
</evidence>
<feature type="compositionally biased region" description="Low complexity" evidence="11">
    <location>
        <begin position="161"/>
        <end position="234"/>
    </location>
</feature>